<keyword evidence="4 6" id="KW-0067">ATP-binding</keyword>
<dbReference type="GO" id="GO:0051231">
    <property type="term" value="P:spindle elongation"/>
    <property type="evidence" value="ECO:0007669"/>
    <property type="project" value="TreeGrafter"/>
</dbReference>
<dbReference type="OrthoDB" id="3176171at2759"/>
<feature type="compositionally biased region" description="Low complexity" evidence="8">
    <location>
        <begin position="152"/>
        <end position="176"/>
    </location>
</feature>
<dbReference type="GO" id="GO:0008017">
    <property type="term" value="F:microtubule binding"/>
    <property type="evidence" value="ECO:0007669"/>
    <property type="project" value="InterPro"/>
</dbReference>
<evidence type="ECO:0000259" key="9">
    <source>
        <dbReference type="PROSITE" id="PS50067"/>
    </source>
</evidence>
<organism evidence="10">
    <name type="scientific">Absidia glauca</name>
    <name type="common">Pin mould</name>
    <dbReference type="NCBI Taxonomy" id="4829"/>
    <lineage>
        <taxon>Eukaryota</taxon>
        <taxon>Fungi</taxon>
        <taxon>Fungi incertae sedis</taxon>
        <taxon>Mucoromycota</taxon>
        <taxon>Mucoromycotina</taxon>
        <taxon>Mucoromycetes</taxon>
        <taxon>Mucorales</taxon>
        <taxon>Cunninghamellaceae</taxon>
        <taxon>Absidia</taxon>
    </lineage>
</organism>
<feature type="compositionally biased region" description="Polar residues" evidence="8">
    <location>
        <begin position="1644"/>
        <end position="1660"/>
    </location>
</feature>
<dbReference type="SMART" id="SM00129">
    <property type="entry name" value="KISc"/>
    <property type="match status" value="1"/>
</dbReference>
<feature type="coiled-coil region" evidence="7">
    <location>
        <begin position="1494"/>
        <end position="1546"/>
    </location>
</feature>
<feature type="region of interest" description="Disordered" evidence="8">
    <location>
        <begin position="643"/>
        <end position="692"/>
    </location>
</feature>
<dbReference type="InterPro" id="IPR019821">
    <property type="entry name" value="Kinesin_motor_CS"/>
</dbReference>
<feature type="coiled-coil region" evidence="7">
    <location>
        <begin position="920"/>
        <end position="993"/>
    </location>
</feature>
<dbReference type="PANTHER" id="PTHR47969">
    <property type="entry name" value="CHROMOSOME-ASSOCIATED KINESIN KIF4A-RELATED"/>
    <property type="match status" value="1"/>
</dbReference>
<dbReference type="GO" id="GO:0003777">
    <property type="term" value="F:microtubule motor activity"/>
    <property type="evidence" value="ECO:0007669"/>
    <property type="project" value="InterPro"/>
</dbReference>
<feature type="compositionally biased region" description="Pro residues" evidence="8">
    <location>
        <begin position="1684"/>
        <end position="1705"/>
    </location>
</feature>
<reference evidence="10" key="1">
    <citation type="submission" date="2016-04" db="EMBL/GenBank/DDBJ databases">
        <authorList>
            <person name="Evans L.H."/>
            <person name="Alamgir A."/>
            <person name="Owens N."/>
            <person name="Weber N.D."/>
            <person name="Virtaneva K."/>
            <person name="Barbian K."/>
            <person name="Babar A."/>
            <person name="Rosenke K."/>
        </authorList>
    </citation>
    <scope>NUCLEOTIDE SEQUENCE [LARGE SCALE GENOMIC DNA]</scope>
    <source>
        <strain evidence="10">CBS 101.48</strain>
    </source>
</reference>
<evidence type="ECO:0000313" key="10">
    <source>
        <dbReference type="EMBL" id="SAM09823.1"/>
    </source>
</evidence>
<proteinExistence type="inferred from homology"/>
<feature type="compositionally biased region" description="Acidic residues" evidence="8">
    <location>
        <begin position="1399"/>
        <end position="1416"/>
    </location>
</feature>
<dbReference type="PRINTS" id="PR00380">
    <property type="entry name" value="KINESINHEAVY"/>
</dbReference>
<feature type="region of interest" description="Disordered" evidence="8">
    <location>
        <begin position="1641"/>
        <end position="1751"/>
    </location>
</feature>
<feature type="compositionally biased region" description="Polar residues" evidence="8">
    <location>
        <begin position="1720"/>
        <end position="1732"/>
    </location>
</feature>
<feature type="coiled-coil region" evidence="7">
    <location>
        <begin position="1047"/>
        <end position="1081"/>
    </location>
</feature>
<feature type="region of interest" description="Disordered" evidence="8">
    <location>
        <begin position="141"/>
        <end position="239"/>
    </location>
</feature>
<dbReference type="InterPro" id="IPR036961">
    <property type="entry name" value="Kinesin_motor_dom_sf"/>
</dbReference>
<dbReference type="Proteomes" id="UP000078561">
    <property type="component" value="Unassembled WGS sequence"/>
</dbReference>
<keyword evidence="3 6" id="KW-0547">Nucleotide-binding</keyword>
<feature type="compositionally biased region" description="Polar residues" evidence="8">
    <location>
        <begin position="643"/>
        <end position="658"/>
    </location>
</feature>
<keyword evidence="11" id="KW-1185">Reference proteome</keyword>
<feature type="binding site" evidence="6">
    <location>
        <begin position="107"/>
        <end position="114"/>
    </location>
    <ligand>
        <name>ATP</name>
        <dbReference type="ChEBI" id="CHEBI:30616"/>
    </ligand>
</feature>
<feature type="domain" description="Kinesin motor" evidence="9">
    <location>
        <begin position="23"/>
        <end position="506"/>
    </location>
</feature>
<evidence type="ECO:0000256" key="4">
    <source>
        <dbReference type="ARBA" id="ARBA00022840"/>
    </source>
</evidence>
<evidence type="ECO:0000256" key="8">
    <source>
        <dbReference type="SAM" id="MobiDB-lite"/>
    </source>
</evidence>
<name>A0A163KPK6_ABSGL</name>
<dbReference type="Pfam" id="PF00225">
    <property type="entry name" value="Kinesin"/>
    <property type="match status" value="2"/>
</dbReference>
<feature type="compositionally biased region" description="Polar residues" evidence="8">
    <location>
        <begin position="1668"/>
        <end position="1682"/>
    </location>
</feature>
<feature type="coiled-coil region" evidence="7">
    <location>
        <begin position="1764"/>
        <end position="1872"/>
    </location>
</feature>
<dbReference type="Gene3D" id="3.40.850.10">
    <property type="entry name" value="Kinesin motor domain"/>
    <property type="match status" value="1"/>
</dbReference>
<dbReference type="PROSITE" id="PS00411">
    <property type="entry name" value="KINESIN_MOTOR_1"/>
    <property type="match status" value="1"/>
</dbReference>
<feature type="compositionally biased region" description="Basic and acidic residues" evidence="8">
    <location>
        <begin position="1417"/>
        <end position="1426"/>
    </location>
</feature>
<dbReference type="GO" id="GO:0005524">
    <property type="term" value="F:ATP binding"/>
    <property type="evidence" value="ECO:0007669"/>
    <property type="project" value="UniProtKB-UniRule"/>
</dbReference>
<comment type="similarity">
    <text evidence="6">Belongs to the TRAFAC class myosin-kinesin ATPase superfamily. Kinesin family.</text>
</comment>
<feature type="coiled-coil region" evidence="7">
    <location>
        <begin position="1217"/>
        <end position="1376"/>
    </location>
</feature>
<comment type="subcellular location">
    <subcellularLocation>
        <location evidence="1">Cytoplasm</location>
    </subcellularLocation>
</comment>
<dbReference type="PROSITE" id="PS50067">
    <property type="entry name" value="KINESIN_MOTOR_2"/>
    <property type="match status" value="1"/>
</dbReference>
<dbReference type="EMBL" id="LT555210">
    <property type="protein sequence ID" value="SAM09823.1"/>
    <property type="molecule type" value="Genomic_DNA"/>
</dbReference>
<feature type="compositionally biased region" description="Low complexity" evidence="8">
    <location>
        <begin position="1706"/>
        <end position="1719"/>
    </location>
</feature>
<dbReference type="PANTHER" id="PTHR47969:SF15">
    <property type="entry name" value="CHROMOSOME-ASSOCIATED KINESIN KIF4A-RELATED"/>
    <property type="match status" value="1"/>
</dbReference>
<evidence type="ECO:0000313" key="11">
    <source>
        <dbReference type="Proteomes" id="UP000078561"/>
    </source>
</evidence>
<feature type="compositionally biased region" description="Low complexity" evidence="8">
    <location>
        <begin position="1561"/>
        <end position="1594"/>
    </location>
</feature>
<dbReference type="GO" id="GO:0005875">
    <property type="term" value="C:microtubule associated complex"/>
    <property type="evidence" value="ECO:0007669"/>
    <property type="project" value="TreeGrafter"/>
</dbReference>
<keyword evidence="2" id="KW-0963">Cytoplasm</keyword>
<dbReference type="STRING" id="4829.A0A163KPK6"/>
<dbReference type="InterPro" id="IPR027417">
    <property type="entry name" value="P-loop_NTPase"/>
</dbReference>
<evidence type="ECO:0000256" key="6">
    <source>
        <dbReference type="PROSITE-ProRule" id="PRU00283"/>
    </source>
</evidence>
<dbReference type="GO" id="GO:0007018">
    <property type="term" value="P:microtubule-based movement"/>
    <property type="evidence" value="ECO:0007669"/>
    <property type="project" value="InterPro"/>
</dbReference>
<dbReference type="SUPFAM" id="SSF52540">
    <property type="entry name" value="P-loop containing nucleoside triphosphate hydrolases"/>
    <property type="match status" value="1"/>
</dbReference>
<accession>A0A163KPK6</accession>
<evidence type="ECO:0000256" key="5">
    <source>
        <dbReference type="ARBA" id="ARBA00023054"/>
    </source>
</evidence>
<feature type="region of interest" description="Disordered" evidence="8">
    <location>
        <begin position="334"/>
        <end position="365"/>
    </location>
</feature>
<evidence type="ECO:0000256" key="3">
    <source>
        <dbReference type="ARBA" id="ARBA00022741"/>
    </source>
</evidence>
<dbReference type="InterPro" id="IPR027640">
    <property type="entry name" value="Kinesin-like_fam"/>
</dbReference>
<protein>
    <recommendedName>
        <fullName evidence="9">Kinesin motor domain-containing protein</fullName>
    </recommendedName>
</protein>
<feature type="compositionally biased region" description="Polar residues" evidence="8">
    <location>
        <begin position="355"/>
        <end position="365"/>
    </location>
</feature>
<feature type="compositionally biased region" description="Low complexity" evidence="8">
    <location>
        <begin position="569"/>
        <end position="578"/>
    </location>
</feature>
<dbReference type="InParanoid" id="A0A163KPK6"/>
<sequence length="1879" mass="210161">MTTTTTNLPSPTISIKDSQPTTAVQVALRVRPLTQQDRSQPRFSHSSDSDVIKTNGNTITIIPHQKSFHFDYVFDTESAQDQVFTGVASNLVDRFLDGYNATILAYGQTSSGKTHTIMGSTDPDQEGIIPRAMSAFFQRLHSASSPTPTPTPSLSRRPTSSLSTMHTSSTTAAHSTFPPPSHQQQPSGLRLPRRAISSNKLRPISMIASNNGTSNSPLRRGSAPATQDDPPPPPSLSSRHTVHVSFVEIYNEELIDLLNPAPPHERPPATIREDTKGHIHWTGVKEVAVNSAEEVLRHLQIGTDSRATGSTDMNAKSSRSHAIFSVTLKQEKWVPTASKSNSSSNHSTRKKDSAPSPSRSTMMNRRASSFNVKAMVGQMEQQRHPSSNDEDGEWMVLHSKFHFVDLAGSERLKRTAAEGDRRKEGININAGLLALGNVISALASDQSHSNKKAAHIPYRDSKLTRLLQDSLGGNATTLMIACISPAEINLTETANTIKYAYRARSIKNKAERNEAEDWMTNDSLDFLRTLITKLKTEIRTLKASSPSVATTAAASNGNRKHIAAVGNASPTIISPSSSTEDDHPLPPSPSPSAVLNTNNNTHSDAADFDHSQLLVVSDLRRQIEELQNELIVTRERNQWVESQLGGNQQYASSSTTSIPPLPDDLDGSNSSSIRHQQQQHNSTSRVSHSSHDSAVGSLDFQHLVEPVIEEYEKSISGLESQLALARAALTHSDEALAMQELKMTEYQALRDQEQNELAALKDSLDKVQARERSTHGYIKDLESKLLLASTPLLQRLKLQLAQVLLQDQADGDLQFLETEWAEQQDDEGRWNVLAHLTEHQLSLRPMDCADDDDHKSRSLELNKIMDSITQRRSTMDNGSAMTDLQAGALSSTTTATSSTLSNSSSSSDLQLQLAQKETYVATLEKQVEEMDSLHQELTSLRSEHQQAMTGLEQQVADLKTHHAKVEQDLQAQYNQAQTTLADLTSQVAKEKLDHQTALDKQLQLQKQLWDHEQGTQITLRLRLNEVEQLKLDLVALQQVESKQEQIIRVFEQKMETMERAMTQLQLQLAEKDTHVKQLEHENQVKTQWVKTMQQDLQAVLRDMAALGMERKNLDMIVAWMDRSLQRHDDRTMASLVSLTELQQLHQLRDADYQARLHTITVLEARIKELSLSVEKGAASTRRLTLELTDTKAALEDEQQKQDPTTTTMMADIDAQRLNALESRIVELDHAIDEATRAKTELDQALELKQSELHKAQLMIEKQALKLEHVEQQLKETMASMEKERGLLAANDTTGMLAELEDKLQVLQRARQLDQHEYEVRFDRAMEDLDKTEKQYKNQSHVVATLETSLQAMQDRLDQAVASHSKKSSQLQQLQDQLLHYRRRQRSDSTNSNTRWLKDVEEEEREGAVDHDDDVDDEDHHPLPTDQRKHRQTYDVASLLRQLTDQEALLREKDTALMKLQHQTSSSPSSSTKHLSHNTITIDTTATPEEMFDQLRQFAHDKSQLMQQVDDLEAQLARQRTQFTSETKHLELELMKLSAANDRMEKEMEQIVMPRHSLPPISASVSSGPIFSSSSTNAGSSNSSSRRNGSDSGNTFTSPPQTPRVASPPLGFKLNRDLSSNSLAKLQNVNLYRTLSAMDHHHSNNSDFTATPPTRPASQTIRPVDRPGSISSITSSPYMTRSGTIPPPSAPPSNPLPPIPTTPLPAIPNQQVSSSSSFSSLLQRTGSTHTTLTNDDDLSHSSSQHSTQTTSEQYDKLLRSIQRKAQVAESDVRAHQDVISKLETQLSRSETSVRDTKKQLEVLTKEKQAYSLEIKNLRSQVTQIMSQQKSSVDEAGERRKQLEQQLDQERKLKEKAEKARLILENRMEELMTKKNKFMCF</sequence>
<feature type="region of interest" description="Disordered" evidence="8">
    <location>
        <begin position="1381"/>
        <end position="1431"/>
    </location>
</feature>
<feature type="region of interest" description="Disordered" evidence="8">
    <location>
        <begin position="569"/>
        <end position="606"/>
    </location>
</feature>
<dbReference type="OMA" id="THIIACI"/>
<evidence type="ECO:0000256" key="7">
    <source>
        <dbReference type="SAM" id="Coils"/>
    </source>
</evidence>
<feature type="coiled-coil region" evidence="7">
    <location>
        <begin position="708"/>
        <end position="770"/>
    </location>
</feature>
<feature type="compositionally biased region" description="Polar residues" evidence="8">
    <location>
        <begin position="207"/>
        <end position="217"/>
    </location>
</feature>
<feature type="compositionally biased region" description="Polar residues" evidence="8">
    <location>
        <begin position="667"/>
        <end position="679"/>
    </location>
</feature>
<feature type="region of interest" description="Disordered" evidence="8">
    <location>
        <begin position="1558"/>
        <end position="1612"/>
    </location>
</feature>
<gene>
    <name evidence="10" type="primary">ABSGL_15532.1 scaffold 17607</name>
</gene>
<dbReference type="InterPro" id="IPR001752">
    <property type="entry name" value="Kinesin_motor_dom"/>
</dbReference>
<feature type="compositionally biased region" description="Low complexity" evidence="8">
    <location>
        <begin position="1739"/>
        <end position="1750"/>
    </location>
</feature>
<evidence type="ECO:0000256" key="1">
    <source>
        <dbReference type="ARBA" id="ARBA00004496"/>
    </source>
</evidence>
<feature type="compositionally biased region" description="Polar residues" evidence="8">
    <location>
        <begin position="593"/>
        <end position="603"/>
    </location>
</feature>
<dbReference type="GO" id="GO:0005737">
    <property type="term" value="C:cytoplasm"/>
    <property type="evidence" value="ECO:0007669"/>
    <property type="project" value="UniProtKB-SubCell"/>
</dbReference>
<keyword evidence="6" id="KW-0505">Motor protein</keyword>
<evidence type="ECO:0000256" key="2">
    <source>
        <dbReference type="ARBA" id="ARBA00022490"/>
    </source>
</evidence>
<keyword evidence="5 7" id="KW-0175">Coiled coil</keyword>
<feature type="coiled-coil region" evidence="7">
    <location>
        <begin position="616"/>
        <end position="643"/>
    </location>
</feature>
<dbReference type="GO" id="GO:0007052">
    <property type="term" value="P:mitotic spindle organization"/>
    <property type="evidence" value="ECO:0007669"/>
    <property type="project" value="TreeGrafter"/>
</dbReference>